<dbReference type="RefSeq" id="WP_280603365.1">
    <property type="nucleotide sequence ID" value="NZ_JARXRN010000029.1"/>
</dbReference>
<gene>
    <name evidence="3" type="ORF">QFW80_17325</name>
</gene>
<evidence type="ECO:0000313" key="4">
    <source>
        <dbReference type="Proteomes" id="UP001156831"/>
    </source>
</evidence>
<feature type="region of interest" description="Disordered" evidence="1">
    <location>
        <begin position="138"/>
        <end position="176"/>
    </location>
</feature>
<evidence type="ECO:0000256" key="2">
    <source>
        <dbReference type="SAM" id="SignalP"/>
    </source>
</evidence>
<dbReference type="EMBL" id="JARXRN010000029">
    <property type="protein sequence ID" value="MDH5832281.1"/>
    <property type="molecule type" value="Genomic_DNA"/>
</dbReference>
<name>A0ABT6JQN9_9GAMM</name>
<organism evidence="3 4">
    <name type="scientific">Luteimonas rhizosphaericola</name>
    <dbReference type="NCBI Taxonomy" id="3042024"/>
    <lineage>
        <taxon>Bacteria</taxon>
        <taxon>Pseudomonadati</taxon>
        <taxon>Pseudomonadota</taxon>
        <taxon>Gammaproteobacteria</taxon>
        <taxon>Lysobacterales</taxon>
        <taxon>Lysobacteraceae</taxon>
        <taxon>Luteimonas</taxon>
    </lineage>
</organism>
<feature type="compositionally biased region" description="Low complexity" evidence="1">
    <location>
        <begin position="138"/>
        <end position="154"/>
    </location>
</feature>
<comment type="caution">
    <text evidence="3">The sequence shown here is derived from an EMBL/GenBank/DDBJ whole genome shotgun (WGS) entry which is preliminary data.</text>
</comment>
<keyword evidence="4" id="KW-1185">Reference proteome</keyword>
<protein>
    <submittedName>
        <fullName evidence="3">Uncharacterized protein</fullName>
    </submittedName>
</protein>
<evidence type="ECO:0000256" key="1">
    <source>
        <dbReference type="SAM" id="MobiDB-lite"/>
    </source>
</evidence>
<reference evidence="3 4" key="1">
    <citation type="submission" date="2023-04" db="EMBL/GenBank/DDBJ databases">
        <title>Luteimonas sp. M1R5S18.</title>
        <authorList>
            <person name="Sun J.-Q."/>
        </authorList>
    </citation>
    <scope>NUCLEOTIDE SEQUENCE [LARGE SCALE GENOMIC DNA]</scope>
    <source>
        <strain evidence="3 4">M1R5S18</strain>
    </source>
</reference>
<feature type="chain" id="PRO_5046626692" evidence="2">
    <location>
        <begin position="22"/>
        <end position="176"/>
    </location>
</feature>
<evidence type="ECO:0000313" key="3">
    <source>
        <dbReference type="EMBL" id="MDH5832281.1"/>
    </source>
</evidence>
<keyword evidence="2" id="KW-0732">Signal</keyword>
<dbReference type="Proteomes" id="UP001156831">
    <property type="component" value="Unassembled WGS sequence"/>
</dbReference>
<sequence length="176" mass="18238">MTAAGTLLAVALAATATAAVAQDASDVAPDTVRELEAVRVTGRRPPADPFAFRNPVAVEETVFSRDWDEPPGLEEIGLRGGLVQMGINKGLELAGHGIRKLPGWKHQAIGAQARPPPLDADQRDRAMRIQAAGDVPVVASAASTSAPAADTTDANGRMPAEAERGADPDVAAPRPR</sequence>
<proteinExistence type="predicted"/>
<feature type="signal peptide" evidence="2">
    <location>
        <begin position="1"/>
        <end position="21"/>
    </location>
</feature>
<accession>A0ABT6JQN9</accession>